<accession>A0A1W6Z746</accession>
<dbReference type="STRING" id="463040.CAL15_01525"/>
<gene>
    <name evidence="3" type="ORF">CAL15_01525</name>
</gene>
<dbReference type="SUPFAM" id="SSF53850">
    <property type="entry name" value="Periplasmic binding protein-like II"/>
    <property type="match status" value="1"/>
</dbReference>
<dbReference type="InterPro" id="IPR042100">
    <property type="entry name" value="Bug_dom1"/>
</dbReference>
<dbReference type="RefSeq" id="WP_086077015.1">
    <property type="nucleotide sequence ID" value="NZ_CP021111.1"/>
</dbReference>
<reference evidence="3 4" key="1">
    <citation type="submission" date="2017-05" db="EMBL/GenBank/DDBJ databases">
        <title>Complete and WGS of Bordetella genogroups.</title>
        <authorList>
            <person name="Spilker T."/>
            <person name="LiPuma J."/>
        </authorList>
    </citation>
    <scope>NUCLEOTIDE SEQUENCE [LARGE SCALE GENOMIC DNA]</scope>
    <source>
        <strain evidence="3 4">AU7206</strain>
    </source>
</reference>
<evidence type="ECO:0000313" key="4">
    <source>
        <dbReference type="Proteomes" id="UP000194161"/>
    </source>
</evidence>
<comment type="similarity">
    <text evidence="1">Belongs to the UPF0065 (bug) family.</text>
</comment>
<dbReference type="Pfam" id="PF03401">
    <property type="entry name" value="TctC"/>
    <property type="match status" value="1"/>
</dbReference>
<dbReference type="OrthoDB" id="8678477at2"/>
<feature type="signal peptide" evidence="2">
    <location>
        <begin position="1"/>
        <end position="29"/>
    </location>
</feature>
<evidence type="ECO:0000256" key="2">
    <source>
        <dbReference type="SAM" id="SignalP"/>
    </source>
</evidence>
<sequence length="329" mass="33892">MSVTLRRLLGGLIPAVSLCLPLLGSPAAAEPYPQGPVRLNVGFPPGTGPDIVARTLAQHLGARLGESIVVENKVGAGGQIAAQSVARATPDGQTLLLGEVGSISIAPATYNNLNYEPARDFAPISEVVRADFVLVVPTAAPHADLAAFVSAGKAARDRVNFATFGAGTPGHFGAELFAREAGLQIEPVHYRSTGDAISALASNSVQAAFVTTALAAPQVQGGKLRALATTGARRSPALPDVPTFAERGMPAIDFGAWFALFAPAGTPDAVLDRLQADSAAALREPAAARTLGDAGFVVVGGDRAAMRQLMEQESKRWTDVVRATGFKAN</sequence>
<protein>
    <submittedName>
        <fullName evidence="3">C4-dicarboxylate ABC transporter</fullName>
    </submittedName>
</protein>
<evidence type="ECO:0000256" key="1">
    <source>
        <dbReference type="ARBA" id="ARBA00006987"/>
    </source>
</evidence>
<feature type="chain" id="PRO_5013207367" evidence="2">
    <location>
        <begin position="30"/>
        <end position="329"/>
    </location>
</feature>
<name>A0A1W6Z746_9BORD</name>
<dbReference type="PANTHER" id="PTHR42928">
    <property type="entry name" value="TRICARBOXYLATE-BINDING PROTEIN"/>
    <property type="match status" value="1"/>
</dbReference>
<dbReference type="PANTHER" id="PTHR42928:SF5">
    <property type="entry name" value="BLR1237 PROTEIN"/>
    <property type="match status" value="1"/>
</dbReference>
<keyword evidence="2" id="KW-0732">Signal</keyword>
<dbReference type="Gene3D" id="3.40.190.150">
    <property type="entry name" value="Bordetella uptake gene, domain 1"/>
    <property type="match status" value="1"/>
</dbReference>
<dbReference type="InterPro" id="IPR005064">
    <property type="entry name" value="BUG"/>
</dbReference>
<evidence type="ECO:0000313" key="3">
    <source>
        <dbReference type="EMBL" id="ARP93179.1"/>
    </source>
</evidence>
<dbReference type="PIRSF" id="PIRSF017082">
    <property type="entry name" value="YflP"/>
    <property type="match status" value="1"/>
</dbReference>
<organism evidence="3 4">
    <name type="scientific">Bordetella genomosp. 13</name>
    <dbReference type="NCBI Taxonomy" id="463040"/>
    <lineage>
        <taxon>Bacteria</taxon>
        <taxon>Pseudomonadati</taxon>
        <taxon>Pseudomonadota</taxon>
        <taxon>Betaproteobacteria</taxon>
        <taxon>Burkholderiales</taxon>
        <taxon>Alcaligenaceae</taxon>
        <taxon>Bordetella</taxon>
    </lineage>
</organism>
<dbReference type="KEGG" id="bgm:CAL15_01525"/>
<dbReference type="CDD" id="cd07012">
    <property type="entry name" value="PBP2_Bug_TTT"/>
    <property type="match status" value="1"/>
</dbReference>
<keyword evidence="4" id="KW-1185">Reference proteome</keyword>
<dbReference type="Proteomes" id="UP000194161">
    <property type="component" value="Chromosome"/>
</dbReference>
<dbReference type="EMBL" id="CP021111">
    <property type="protein sequence ID" value="ARP93179.1"/>
    <property type="molecule type" value="Genomic_DNA"/>
</dbReference>
<dbReference type="Gene3D" id="3.40.190.10">
    <property type="entry name" value="Periplasmic binding protein-like II"/>
    <property type="match status" value="1"/>
</dbReference>
<dbReference type="AlphaFoldDB" id="A0A1W6Z746"/>
<proteinExistence type="inferred from homology"/>